<feature type="transmembrane region" description="Helical" evidence="3">
    <location>
        <begin position="135"/>
        <end position="153"/>
    </location>
</feature>
<dbReference type="PANTHER" id="PTHR23051">
    <property type="entry name" value="SOLUTE CARRIER FAMILY 35, MEMBER F5"/>
    <property type="match status" value="1"/>
</dbReference>
<feature type="transmembrane region" description="Helical" evidence="3">
    <location>
        <begin position="165"/>
        <end position="183"/>
    </location>
</feature>
<keyword evidence="3" id="KW-0472">Membrane</keyword>
<dbReference type="SUPFAM" id="SSF103481">
    <property type="entry name" value="Multidrug resistance efflux transporter EmrE"/>
    <property type="match status" value="1"/>
</dbReference>
<comment type="similarity">
    <text evidence="2">Belongs to the drug/metabolite transporter (DMT) superfamily. Plant drug/metabolite exporter (P-DME) (TC 2.A.7.4) family.</text>
</comment>
<feature type="transmembrane region" description="Helical" evidence="3">
    <location>
        <begin position="318"/>
        <end position="345"/>
    </location>
</feature>
<feature type="transmembrane region" description="Helical" evidence="3">
    <location>
        <begin position="265"/>
        <end position="282"/>
    </location>
</feature>
<keyword evidence="6" id="KW-1185">Reference proteome</keyword>
<feature type="transmembrane region" description="Helical" evidence="3">
    <location>
        <begin position="190"/>
        <end position="209"/>
    </location>
</feature>
<protein>
    <recommendedName>
        <fullName evidence="4">EamA domain-containing protein</fullName>
    </recommendedName>
</protein>
<evidence type="ECO:0000256" key="1">
    <source>
        <dbReference type="ARBA" id="ARBA00004141"/>
    </source>
</evidence>
<evidence type="ECO:0000313" key="6">
    <source>
        <dbReference type="Proteomes" id="UP000626092"/>
    </source>
</evidence>
<keyword evidence="3" id="KW-0812">Transmembrane</keyword>
<feature type="transmembrane region" description="Helical" evidence="3">
    <location>
        <begin position="229"/>
        <end position="249"/>
    </location>
</feature>
<evidence type="ECO:0000256" key="2">
    <source>
        <dbReference type="ARBA" id="ARBA00007635"/>
    </source>
</evidence>
<dbReference type="Proteomes" id="UP000626092">
    <property type="component" value="Unassembled WGS sequence"/>
</dbReference>
<dbReference type="OrthoDB" id="1436450at2759"/>
<feature type="domain" description="EamA" evidence="4">
    <location>
        <begin position="128"/>
        <end position="206"/>
    </location>
</feature>
<evidence type="ECO:0000256" key="3">
    <source>
        <dbReference type="SAM" id="Phobius"/>
    </source>
</evidence>
<name>A0A834H5L2_RHOSS</name>
<comment type="caution">
    <text evidence="5">The sequence shown here is derived from an EMBL/GenBank/DDBJ whole genome shotgun (WGS) entry which is preliminary data.</text>
</comment>
<feature type="transmembrane region" description="Helical" evidence="3">
    <location>
        <begin position="357"/>
        <end position="379"/>
    </location>
</feature>
<evidence type="ECO:0000313" key="5">
    <source>
        <dbReference type="EMBL" id="KAF7147968.1"/>
    </source>
</evidence>
<dbReference type="GO" id="GO:0016020">
    <property type="term" value="C:membrane"/>
    <property type="evidence" value="ECO:0007669"/>
    <property type="project" value="InterPro"/>
</dbReference>
<dbReference type="Pfam" id="PF00892">
    <property type="entry name" value="EamA"/>
    <property type="match status" value="1"/>
</dbReference>
<gene>
    <name evidence="5" type="ORF">RHSIM_Rhsim03G0252100</name>
</gene>
<feature type="transmembrane region" description="Helical" evidence="3">
    <location>
        <begin position="30"/>
        <end position="49"/>
    </location>
</feature>
<reference evidence="5" key="1">
    <citation type="submission" date="2019-11" db="EMBL/GenBank/DDBJ databases">
        <authorList>
            <person name="Liu Y."/>
            <person name="Hou J."/>
            <person name="Li T.-Q."/>
            <person name="Guan C.-H."/>
            <person name="Wu X."/>
            <person name="Wu H.-Z."/>
            <person name="Ling F."/>
            <person name="Zhang R."/>
            <person name="Shi X.-G."/>
            <person name="Ren J.-P."/>
            <person name="Chen E.-F."/>
            <person name="Sun J.-M."/>
        </authorList>
    </citation>
    <scope>NUCLEOTIDE SEQUENCE</scope>
    <source>
        <strain evidence="5">Adult_tree_wgs_1</strain>
        <tissue evidence="5">Leaves</tissue>
    </source>
</reference>
<dbReference type="EMBL" id="WJXA01000003">
    <property type="protein sequence ID" value="KAF7147968.1"/>
    <property type="molecule type" value="Genomic_DNA"/>
</dbReference>
<evidence type="ECO:0000259" key="4">
    <source>
        <dbReference type="Pfam" id="PF00892"/>
    </source>
</evidence>
<dbReference type="InterPro" id="IPR000620">
    <property type="entry name" value="EamA_dom"/>
</dbReference>
<accession>A0A834H5L2</accession>
<proteinExistence type="inferred from homology"/>
<dbReference type="InterPro" id="IPR037185">
    <property type="entry name" value="EmrE-like"/>
</dbReference>
<keyword evidence="3" id="KW-1133">Transmembrane helix</keyword>
<dbReference type="PANTHER" id="PTHR23051:SF10">
    <property type="entry name" value="EAMA DOMAIN-CONTAINING PROTEIN"/>
    <property type="match status" value="1"/>
</dbReference>
<dbReference type="AlphaFoldDB" id="A0A834H5L2"/>
<sequence length="427" mass="47220">MKCSRTWSSPEHESGGWNRLGIFKDYEHPFALAYLGTSLLVLFLPIAFIKDGLFHLFRSKSHSSDKIAQITNMPSGRLESPVKVDGVDGVPELDRKGSEKEDGMELKSQEEGIAIDIDDVDKLKRDKSALNNKEMARLGFLIAPVWFITEYLTNAALARTSVSSTMVLNSTSGLFTLFIGAFLGQDSLNVVKVVSVVVSLAGVAMTALGKTWSTDQAHLRKSTNGKHSLVGDLCALLSAMTYALFCVLLKKFTGDEGERVDMQKLYGYIGLFTLVALWWLIWPLTSIGIEPKFVIPHSAKMEGVLFANCFVSNFLCDYLWALGVVWTTPLVSALGVSLTIPLAMVADMVVHGQHYSAVYIIGSILFVRTFVPSPVLFTFHKRWVDPFLLSCFHHMEANAKPTLELTERNCVCGLCNGRILKLVLPED</sequence>
<organism evidence="5 6">
    <name type="scientific">Rhododendron simsii</name>
    <name type="common">Sims's rhododendron</name>
    <dbReference type="NCBI Taxonomy" id="118357"/>
    <lineage>
        <taxon>Eukaryota</taxon>
        <taxon>Viridiplantae</taxon>
        <taxon>Streptophyta</taxon>
        <taxon>Embryophyta</taxon>
        <taxon>Tracheophyta</taxon>
        <taxon>Spermatophyta</taxon>
        <taxon>Magnoliopsida</taxon>
        <taxon>eudicotyledons</taxon>
        <taxon>Gunneridae</taxon>
        <taxon>Pentapetalae</taxon>
        <taxon>asterids</taxon>
        <taxon>Ericales</taxon>
        <taxon>Ericaceae</taxon>
        <taxon>Ericoideae</taxon>
        <taxon>Rhodoreae</taxon>
        <taxon>Rhododendron</taxon>
    </lineage>
</organism>
<comment type="subcellular location">
    <subcellularLocation>
        <location evidence="1">Membrane</location>
        <topology evidence="1">Multi-pass membrane protein</topology>
    </subcellularLocation>
</comment>